<proteinExistence type="predicted"/>
<feature type="domain" description="IrrE N-terminal-like" evidence="1">
    <location>
        <begin position="27"/>
        <end position="141"/>
    </location>
</feature>
<dbReference type="PANTHER" id="PTHR43236:SF1">
    <property type="entry name" value="BLL7220 PROTEIN"/>
    <property type="match status" value="1"/>
</dbReference>
<dbReference type="AlphaFoldDB" id="A0A6V8SJR0"/>
<dbReference type="EMBL" id="BLZR01000001">
    <property type="protein sequence ID" value="GFP77469.1"/>
    <property type="molecule type" value="Genomic_DNA"/>
</dbReference>
<sequence length="145" mass="17145">MHFIEREINKLVKKNKTRDPFELCDLENIHCIVMDLHAEINGLYQYVQRNKFIYINSNLSEEEKKAICGHELGHAILHKKLNCTFLKNYTYTNLSKYEREANIFSALLLIPEVDKDIFYGQTIDEISCKLRVPRELLELRLQVNS</sequence>
<dbReference type="InterPro" id="IPR010359">
    <property type="entry name" value="IrrE_HExxH"/>
</dbReference>
<dbReference type="InterPro" id="IPR052345">
    <property type="entry name" value="Rad_response_metalloprotease"/>
</dbReference>
<reference evidence="2 3" key="1">
    <citation type="submission" date="2020-07" db="EMBL/GenBank/DDBJ databases">
        <title>A new beta-1,3-glucan-decomposing anaerobic bacterium isolated from anoxic soil subjected to biological soil disinfestation.</title>
        <authorList>
            <person name="Ueki A."/>
            <person name="Tonouchi A."/>
        </authorList>
    </citation>
    <scope>NUCLEOTIDE SEQUENCE [LARGE SCALE GENOMIC DNA]</scope>
    <source>
        <strain evidence="2 3">TW1</strain>
    </source>
</reference>
<comment type="caution">
    <text evidence="2">The sequence shown here is derived from an EMBL/GenBank/DDBJ whole genome shotgun (WGS) entry which is preliminary data.</text>
</comment>
<dbReference type="Pfam" id="PF06114">
    <property type="entry name" value="Peptidase_M78"/>
    <property type="match status" value="1"/>
</dbReference>
<organism evidence="2 3">
    <name type="scientific">Clostridium fungisolvens</name>
    <dbReference type="NCBI Taxonomy" id="1604897"/>
    <lineage>
        <taxon>Bacteria</taxon>
        <taxon>Bacillati</taxon>
        <taxon>Bacillota</taxon>
        <taxon>Clostridia</taxon>
        <taxon>Eubacteriales</taxon>
        <taxon>Clostridiaceae</taxon>
        <taxon>Clostridium</taxon>
    </lineage>
</organism>
<name>A0A6V8SJR0_9CLOT</name>
<protein>
    <submittedName>
        <fullName evidence="2">Metallopeptidase ImmA</fullName>
    </submittedName>
</protein>
<keyword evidence="3" id="KW-1185">Reference proteome</keyword>
<evidence type="ECO:0000313" key="3">
    <source>
        <dbReference type="Proteomes" id="UP000580568"/>
    </source>
</evidence>
<evidence type="ECO:0000259" key="1">
    <source>
        <dbReference type="Pfam" id="PF06114"/>
    </source>
</evidence>
<evidence type="ECO:0000313" key="2">
    <source>
        <dbReference type="EMBL" id="GFP77469.1"/>
    </source>
</evidence>
<gene>
    <name evidence="2" type="ORF">bsdtw1_03597</name>
</gene>
<dbReference type="Proteomes" id="UP000580568">
    <property type="component" value="Unassembled WGS sequence"/>
</dbReference>
<dbReference type="PANTHER" id="PTHR43236">
    <property type="entry name" value="ANTITOXIN HIGA1"/>
    <property type="match status" value="1"/>
</dbReference>
<dbReference type="Gene3D" id="1.10.10.2910">
    <property type="match status" value="1"/>
</dbReference>
<dbReference type="RefSeq" id="WP_205245288.1">
    <property type="nucleotide sequence ID" value="NZ_BLZR01000001.1"/>
</dbReference>
<accession>A0A6V8SJR0</accession>